<proteinExistence type="predicted"/>
<reference evidence="3" key="1">
    <citation type="submission" date="2017-01" db="EMBL/GenBank/DDBJ databases">
        <authorList>
            <person name="Varghese N."/>
            <person name="Submissions S."/>
        </authorList>
    </citation>
    <scope>NUCLEOTIDE SEQUENCE [LARGE SCALE GENOMIC DNA]</scope>
    <source>
        <strain evidence="3">DSM 22306</strain>
    </source>
</reference>
<organism evidence="2 3">
    <name type="scientific">Neptunomonas antarctica</name>
    <dbReference type="NCBI Taxonomy" id="619304"/>
    <lineage>
        <taxon>Bacteria</taxon>
        <taxon>Pseudomonadati</taxon>
        <taxon>Pseudomonadota</taxon>
        <taxon>Gammaproteobacteria</taxon>
        <taxon>Oceanospirillales</taxon>
        <taxon>Oceanospirillaceae</taxon>
        <taxon>Neptunomonas</taxon>
    </lineage>
</organism>
<dbReference type="Proteomes" id="UP000185999">
    <property type="component" value="Unassembled WGS sequence"/>
</dbReference>
<evidence type="ECO:0000313" key="2">
    <source>
        <dbReference type="EMBL" id="SIS47793.1"/>
    </source>
</evidence>
<protein>
    <submittedName>
        <fullName evidence="2">Uncharacterized protein</fullName>
    </submittedName>
</protein>
<evidence type="ECO:0000313" key="3">
    <source>
        <dbReference type="Proteomes" id="UP000185999"/>
    </source>
</evidence>
<accession>A0A1N7JEK4</accession>
<sequence length="348" mass="39304">MKLNKGSDEGGRVSSQNQLWVQYLKSSIFLLLLLTVFVSIFNFWVNPYNLFCEDCSEPRQAESTNQRAFKMFDLIRYHPKQLLLGTSRVDYGVNGKDLKPLPFYNGGLSDASITEMYSLLQSANVITGLEKVVLFLDISSFDEASNNGTEKFRLDLGQSVNELKLWSYFGIETTRSIVSLDAVLASIDVLMTRDQRCTGTRVYGQAQGQDKACHATQAGRYDAFMEAAHSLASKYGREGDDHLQLGLTVFESILEYCRINAIDLQIVFPPVHEEVLRISRSLSSAPVFPGWKVSIEQRIEISSKKPWKSVLQLKDLTSIPGVTDEAVGENMQYWWEASHFKPEVKLQL</sequence>
<keyword evidence="1" id="KW-0472">Membrane</keyword>
<dbReference type="STRING" id="619304.SAMN05421760_1011038"/>
<keyword evidence="1" id="KW-0812">Transmembrane</keyword>
<name>A0A1N7JEK4_9GAMM</name>
<gene>
    <name evidence="2" type="ORF">SAMN05421760_1011038</name>
</gene>
<dbReference type="AlphaFoldDB" id="A0A1N7JEK4"/>
<keyword evidence="1" id="KW-1133">Transmembrane helix</keyword>
<dbReference type="OrthoDB" id="5349052at2"/>
<feature type="transmembrane region" description="Helical" evidence="1">
    <location>
        <begin position="20"/>
        <end position="45"/>
    </location>
</feature>
<keyword evidence="3" id="KW-1185">Reference proteome</keyword>
<evidence type="ECO:0000256" key="1">
    <source>
        <dbReference type="SAM" id="Phobius"/>
    </source>
</evidence>
<dbReference type="RefSeq" id="WP_054343161.1">
    <property type="nucleotide sequence ID" value="NZ_FTOE01000001.1"/>
</dbReference>
<dbReference type="EMBL" id="FTOE01000001">
    <property type="protein sequence ID" value="SIS47793.1"/>
    <property type="molecule type" value="Genomic_DNA"/>
</dbReference>